<organism evidence="1 2">
    <name type="scientific">Candidatus Syntrophosphaera thermopropionivorans</name>
    <dbReference type="NCBI Taxonomy" id="2593015"/>
    <lineage>
        <taxon>Bacteria</taxon>
        <taxon>Pseudomonadati</taxon>
        <taxon>Candidatus Cloacimonadota</taxon>
        <taxon>Candidatus Cloacimonadia</taxon>
        <taxon>Candidatus Cloacimonadales</taxon>
        <taxon>Candidatus Cloacimonadaceae</taxon>
        <taxon>Candidatus Syntrophosphaera</taxon>
    </lineage>
</organism>
<dbReference type="Proteomes" id="UP000294588">
    <property type="component" value="Unassembled WGS sequence"/>
</dbReference>
<keyword evidence="2" id="KW-1185">Reference proteome</keyword>
<evidence type="ECO:0000313" key="1">
    <source>
        <dbReference type="EMBL" id="TDF72773.1"/>
    </source>
</evidence>
<sequence length="200" mass="22740">MMSDQLQELLQRVYEEGVNKAKAEADQILDKAKAEAANIVQKAQAEADRIISDARKQAEDLKKNTESDLQMAAQHTLNAVKQKLTDIFLDEAFNTKLQEVFSDPQFLQKMILETVSAWKESEGKIIISQNMEDKLDKFFLQSLSERASKGLKVEFSPQMKTGFALTPSDGSYKLSFTDEDFANLFKSYLRPRSNKILFKS</sequence>
<gene>
    <name evidence="1" type="ORF">E0946_05270</name>
</gene>
<name>A0AC61QIJ2_9BACT</name>
<comment type="caution">
    <text evidence="1">The sequence shown here is derived from an EMBL/GenBank/DDBJ whole genome shotgun (WGS) entry which is preliminary data.</text>
</comment>
<proteinExistence type="predicted"/>
<dbReference type="EMBL" id="SMOG01000016">
    <property type="protein sequence ID" value="TDF72773.1"/>
    <property type="molecule type" value="Genomic_DNA"/>
</dbReference>
<accession>A0AC61QIJ2</accession>
<evidence type="ECO:0000313" key="2">
    <source>
        <dbReference type="Proteomes" id="UP000294588"/>
    </source>
</evidence>
<protein>
    <submittedName>
        <fullName evidence="1">V-type ATP synthase subunit E</fullName>
    </submittedName>
</protein>
<reference evidence="1" key="1">
    <citation type="submission" date="2019-03" db="EMBL/GenBank/DDBJ databases">
        <title>Candidatus Syntrophosphaera thermopropionivorans: a novel player in syntrophic propionate oxidation during anaerobic digestion.</title>
        <authorList>
            <person name="Dyksma S."/>
        </authorList>
    </citation>
    <scope>NUCLEOTIDE SEQUENCE</scope>
    <source>
        <strain evidence="1">W5</strain>
    </source>
</reference>